<dbReference type="SUPFAM" id="SSF48208">
    <property type="entry name" value="Six-hairpin glycosidases"/>
    <property type="match status" value="1"/>
</dbReference>
<keyword evidence="1" id="KW-0472">Membrane</keyword>
<evidence type="ECO:0000256" key="1">
    <source>
        <dbReference type="SAM" id="Phobius"/>
    </source>
</evidence>
<dbReference type="InterPro" id="IPR008928">
    <property type="entry name" value="6-hairpin_glycosidase_sf"/>
</dbReference>
<keyword evidence="3" id="KW-1185">Reference proteome</keyword>
<organism evidence="2 3">
    <name type="scientific">Methanooceanicella nereidis</name>
    <dbReference type="NCBI Taxonomy" id="2052831"/>
    <lineage>
        <taxon>Archaea</taxon>
        <taxon>Methanobacteriati</taxon>
        <taxon>Methanobacteriota</taxon>
        <taxon>Stenosarchaea group</taxon>
        <taxon>Methanomicrobia</taxon>
        <taxon>Methanocellales</taxon>
        <taxon>Methanocellaceae</taxon>
        <taxon>Methanooceanicella</taxon>
    </lineage>
</organism>
<comment type="caution">
    <text evidence="2">The sequence shown here is derived from an EMBL/GenBank/DDBJ whole genome shotgun (WGS) entry which is preliminary data.</text>
</comment>
<feature type="transmembrane region" description="Helical" evidence="1">
    <location>
        <begin position="671"/>
        <end position="693"/>
    </location>
</feature>
<dbReference type="RefSeq" id="WP_230739886.1">
    <property type="nucleotide sequence ID" value="NZ_PGCK01000001.1"/>
</dbReference>
<protein>
    <submittedName>
        <fullName evidence="2">Uncharacterized protein</fullName>
    </submittedName>
</protein>
<evidence type="ECO:0000313" key="2">
    <source>
        <dbReference type="EMBL" id="MCD1293714.1"/>
    </source>
</evidence>
<sequence length="698" mass="77212">MKTKILAFMIMSLLIVQSVSLSSASTDNISISLDRSEKLIIPVKEQCVQTMPQMVFEDFEGATPGFEVTGGQARADETSPMYGKNSLAVSLSGSGSVSVRFTLDDMDVKRYTGVVAWVNPSRNDIRMSIEVVSERGSFKSRQQGLRHENEPLPAYFDFASIGAMSNDIGKVKEVVITFYPATGGEVKLDNVAFADASYGSFTRAWWDEYNSKRYVDQRFQETLNDYVSLYTLKYNKAPEWKTPIVRGIDNIILSRQPDGWVEGATTGLITAGTLGSTLANAYMALKDDPSMKEKLDVYGDTSHTREWWIKKSLEQDVKFIDYVFSLNINDWVVRNQMMEGARATYSAYAATGDPAFLESYRRQMKVILDGRQDPSGLYPEWTGTYNPKIVMYDASYTAVQFSILLSLSAMGEKEYAIPMMKDMFNVIDDVIDPSTGMLMNLGSTRYDKDGDILRWQDGILYYVGVNEGMPGLAHLGYLENRLYPGKSFPADFHSALTRYYDLKYYMAPVSDNGCLLPLECPSYSIDLIDVNGNLRSSIPATIKDGKSVNPDIVRDADTFVRVNTFTGEIASSGEVKAWFGPGSLILDGKGPMTVKYSARDIETAGIIAQDSVTLTVEHGGVSEKYLKDLTNDEYPLTYLITGDGRTKLGFSGSGNTSGPTSVPKSTPENGYPLSLGSGLIIFLAICAALGYLYRTKKP</sequence>
<dbReference type="EMBL" id="PGCK01000001">
    <property type="protein sequence ID" value="MCD1293714.1"/>
    <property type="molecule type" value="Genomic_DNA"/>
</dbReference>
<proteinExistence type="predicted"/>
<evidence type="ECO:0000313" key="3">
    <source>
        <dbReference type="Proteomes" id="UP001320159"/>
    </source>
</evidence>
<dbReference type="AlphaFoldDB" id="A0AAP2W5V9"/>
<dbReference type="GO" id="GO:0005975">
    <property type="term" value="P:carbohydrate metabolic process"/>
    <property type="evidence" value="ECO:0007669"/>
    <property type="project" value="InterPro"/>
</dbReference>
<accession>A0AAP2W5V9</accession>
<dbReference type="Proteomes" id="UP001320159">
    <property type="component" value="Unassembled WGS sequence"/>
</dbReference>
<reference evidence="2 3" key="1">
    <citation type="submission" date="2017-11" db="EMBL/GenBank/DDBJ databases">
        <title>Isolation and Characterization of Family Methanocellaceae Species from Potential Methane Hydrate Area Offshore Southwestern Taiwan.</title>
        <authorList>
            <person name="Zhang W.-L."/>
            <person name="Chen W.-C."/>
            <person name="Lai M.-C."/>
            <person name="Chen S.-C."/>
        </authorList>
    </citation>
    <scope>NUCLEOTIDE SEQUENCE [LARGE SCALE GENOMIC DNA]</scope>
    <source>
        <strain evidence="2 3">CWC-04</strain>
    </source>
</reference>
<keyword evidence="1" id="KW-0812">Transmembrane</keyword>
<gene>
    <name evidence="2" type="ORF">CUJ83_01725</name>
</gene>
<name>A0AAP2W5V9_9EURY</name>
<keyword evidence="1" id="KW-1133">Transmembrane helix</keyword>